<keyword evidence="1" id="KW-0949">S-adenosyl-L-methionine</keyword>
<evidence type="ECO:0000256" key="1">
    <source>
        <dbReference type="PROSITE-ProRule" id="PRU01023"/>
    </source>
</evidence>
<dbReference type="EMBL" id="BQXS01011005">
    <property type="protein sequence ID" value="GKT35521.1"/>
    <property type="molecule type" value="Genomic_DNA"/>
</dbReference>
<feature type="region of interest" description="Disordered" evidence="2">
    <location>
        <begin position="852"/>
        <end position="878"/>
    </location>
</feature>
<dbReference type="InterPro" id="IPR029063">
    <property type="entry name" value="SAM-dependent_MTases_sf"/>
</dbReference>
<keyword evidence="1" id="KW-0694">RNA-binding</keyword>
<feature type="compositionally biased region" description="Basic residues" evidence="2">
    <location>
        <begin position="581"/>
        <end position="593"/>
    </location>
</feature>
<dbReference type="Pfam" id="PF10357">
    <property type="entry name" value="WH_KIN17"/>
    <property type="match status" value="1"/>
</dbReference>
<organism evidence="4 5">
    <name type="scientific">Aduncisulcus paluster</name>
    <dbReference type="NCBI Taxonomy" id="2918883"/>
    <lineage>
        <taxon>Eukaryota</taxon>
        <taxon>Metamonada</taxon>
        <taxon>Carpediemonas-like organisms</taxon>
        <taxon>Aduncisulcus</taxon>
    </lineage>
</organism>
<dbReference type="InterPro" id="IPR023267">
    <property type="entry name" value="RCMT"/>
</dbReference>
<proteinExistence type="inferred from homology"/>
<evidence type="ECO:0000313" key="5">
    <source>
        <dbReference type="Proteomes" id="UP001057375"/>
    </source>
</evidence>
<gene>
    <name evidence="4" type="ORF">ADUPG1_008667</name>
</gene>
<keyword evidence="5" id="KW-1185">Reference proteome</keyword>
<comment type="caution">
    <text evidence="1">Lacks conserved residue(s) required for the propagation of feature annotation.</text>
</comment>
<dbReference type="PANTHER" id="PTHR22807:SF4">
    <property type="entry name" value="28S RRNA (CYTOSINE-C(5))-METHYLTRANSFERASE"/>
    <property type="match status" value="1"/>
</dbReference>
<dbReference type="PANTHER" id="PTHR22807">
    <property type="entry name" value="NOP2 YEAST -RELATED NOL1/NOP2/FMU SUN DOMAIN-CONTAINING"/>
    <property type="match status" value="1"/>
</dbReference>
<sequence>MYMLHNDPEKLVNEFSKQFKKGFVAVLSKRYRDRTVNANRVYNEYIQDKHHVHMTSTKWVTLSSFCKDLAKEENGITITPSAIGYDIKYVKVSKSLERQRKKQELLKKQDILRISKLEAEEKLKLRERRRIAAKKALEYSEKRRLLLSRQREAEEQRRKLGIEDSESGSTEEGSDFDDIFDDFGLWEHAELGGVLDPPSARNRSGPVQYQPHNHSSSVRALRELSLLLCLWGFDIFRTIDTNMSFVYDVEQVLVPFLLKKGGLKNLIYKIGGQPKRSKVLMKVSNSLLDNWVTLSKTASSCGLFKKISQVTKDEVFISKKRPFDRRKPERGRHMTPLKNIQRMKIALRCLILLHELLVSPVHVLPEETEIHPSFVWIRREISRNKVTIERVYKRIYSSVAVRAKMSSLEFPITPLYVRERKEGAMHDFAEQYTIPLVDLNHLSKIFPKCSSDFELSCVCASIWHEDKHFRLKELWKSFQKDEDKTDTVTPESTTSAADVPKIPPGSWMFCEDLVTSILEDPLIPSLYLVPPSLLSPLLSSEHYQSGSLLLQDKASTLPSLVCCENIAGIPTNKTQEAIEKKRAKKADKRKKWKQAMAEKKEKKKLKKEIEAATGKRRSSRSSNRRDNSSPVDSSHLHIESVVNEKQCRTKSIQRMFSLIKQIQRKHSSPLKDSADKQGECVKLSPLVKPSDVVFADYCAAPGQKTLHLSDLSSSHVVFSFERDSERERVLRSRVYSPAGSQGLVFTVHADCSSIVSFSPVPGSSTISTDPYYLSTTFFSSMRDLSGGRKQLSTLSPAASKDLSVSLTRLATHILVDPSCSSTGMFKGEDRMRGERVESFVADWIHKGIFEDDEESLDDGEGEEGEEGEEGDHSSMYHSLPPLLKDLSDSQILTPHSFSPSRISEVSVSLSSYFSSSISQKVMSGLIKNQLSTLLTALMSPCSSIVVYSTCSICSDENEKVIAEALKKVEGYDLEGYKWRLKNAMPEWKIRGLKGCGLSDSDAQCVIRSNPFISMCNGFFVAVFERYKA</sequence>
<dbReference type="InterPro" id="IPR019447">
    <property type="entry name" value="DNA/RNA-bd_Kin17_WH-like_dom"/>
</dbReference>
<name>A0ABQ5KU07_9EUKA</name>
<dbReference type="Gene3D" id="3.40.50.150">
    <property type="entry name" value="Vaccinia Virus protein VP39"/>
    <property type="match status" value="1"/>
</dbReference>
<comment type="similarity">
    <text evidence="1">Belongs to the class I-like SAM-binding methyltransferase superfamily. RsmB/NOP family.</text>
</comment>
<feature type="active site" description="Nucleophile" evidence="1">
    <location>
        <position position="950"/>
    </location>
</feature>
<accession>A0ABQ5KU07</accession>
<dbReference type="PROSITE" id="PS51686">
    <property type="entry name" value="SAM_MT_RSMB_NOP"/>
    <property type="match status" value="1"/>
</dbReference>
<dbReference type="SUPFAM" id="SSF53335">
    <property type="entry name" value="S-adenosyl-L-methionine-dependent methyltransferases"/>
    <property type="match status" value="1"/>
</dbReference>
<feature type="compositionally biased region" description="Acidic residues" evidence="2">
    <location>
        <begin position="852"/>
        <end position="869"/>
    </location>
</feature>
<dbReference type="SMART" id="SM01253">
    <property type="entry name" value="Kin17_mid"/>
    <property type="match status" value="1"/>
</dbReference>
<dbReference type="InterPro" id="IPR001678">
    <property type="entry name" value="MeTrfase_RsmB-F_NOP2_dom"/>
</dbReference>
<evidence type="ECO:0000313" key="4">
    <source>
        <dbReference type="EMBL" id="GKT35521.1"/>
    </source>
</evidence>
<keyword evidence="1" id="KW-0489">Methyltransferase</keyword>
<comment type="caution">
    <text evidence="4">The sequence shown here is derived from an EMBL/GenBank/DDBJ whole genome shotgun (WGS) entry which is preliminary data.</text>
</comment>
<dbReference type="Gene3D" id="1.10.10.2030">
    <property type="entry name" value="DNA/RNA-binding protein Kin17, conserved domain"/>
    <property type="match status" value="1"/>
</dbReference>
<feature type="domain" description="SAM-dependent MTase RsmB/NOP-type" evidence="3">
    <location>
        <begin position="945"/>
        <end position="1026"/>
    </location>
</feature>
<evidence type="ECO:0000259" key="3">
    <source>
        <dbReference type="PROSITE" id="PS51686"/>
    </source>
</evidence>
<protein>
    <recommendedName>
        <fullName evidence="3">SAM-dependent MTase RsmB/NOP-type domain-containing protein</fullName>
    </recommendedName>
</protein>
<evidence type="ECO:0000256" key="2">
    <source>
        <dbReference type="SAM" id="MobiDB-lite"/>
    </source>
</evidence>
<feature type="region of interest" description="Disordered" evidence="2">
    <location>
        <begin position="578"/>
        <end position="639"/>
    </location>
</feature>
<dbReference type="Proteomes" id="UP001057375">
    <property type="component" value="Unassembled WGS sequence"/>
</dbReference>
<dbReference type="InterPro" id="IPR038254">
    <property type="entry name" value="KIN17_WH-like_sf"/>
</dbReference>
<reference evidence="4" key="1">
    <citation type="submission" date="2022-03" db="EMBL/GenBank/DDBJ databases">
        <title>Draft genome sequence of Aduncisulcus paluster, a free-living microaerophilic Fornicata.</title>
        <authorList>
            <person name="Yuyama I."/>
            <person name="Kume K."/>
            <person name="Tamura T."/>
            <person name="Inagaki Y."/>
            <person name="Hashimoto T."/>
        </authorList>
    </citation>
    <scope>NUCLEOTIDE SEQUENCE</scope>
    <source>
        <strain evidence="4">NY0171</strain>
    </source>
</reference>
<keyword evidence="1" id="KW-0808">Transferase</keyword>